<dbReference type="NCBIfam" id="NF007739">
    <property type="entry name" value="PRK10419.1"/>
    <property type="match status" value="2"/>
</dbReference>
<dbReference type="SMART" id="SM00382">
    <property type="entry name" value="AAA"/>
    <property type="match status" value="2"/>
</dbReference>
<comment type="subcellular location">
    <subcellularLocation>
        <location evidence="1">Cell inner membrane</location>
        <topology evidence="1">Peripheral membrane protein</topology>
    </subcellularLocation>
</comment>
<dbReference type="GO" id="GO:0015833">
    <property type="term" value="P:peptide transport"/>
    <property type="evidence" value="ECO:0007669"/>
    <property type="project" value="InterPro"/>
</dbReference>
<sequence>MAEPILSIDDLKIDFQTHDGIVSAVRGVSLSVARGEVLGVVGESGSGKSQTFMAAMGLLAANGRASGSIKFKGQELLGLKPRALNRVRGSKMTMIFQDPLTALTPHVRIGEQIAEPLRLHLGMSDRDAKAKALEWLKYVRIPEAARRMNQYPHELSGGMRQRVMIAAAMACAPELLIADEPTTALDVTVQAEILDLMAELGRETGTAMVLITHDMGVIARLADRVCVMKDGAYVEEGEAKALFAAPKDPYTQALLAAIPRLDREGRGGRPTLDPVAADAPVVVEAKDVEVHFPVHQGMFGTKASLRAVDGVSFKVRRGETLGVVGESGCGKSTLSRAVLNLIPATGGAVSVLGRDITHADRETMRAARRDLQIVFQDPLASLDPRMTIGDSIAEPLTVFRPDLKGAAREAQVRAMMERAGLSTALINRYPHELSGGQNQRVGIARAMILEPRLVICDEAVSALDVSIRAQIIDLLIDLQKQMGMAMIFISHDLAVVREISHRVMVLYLGRVMEEASREQLYADPQHPYTRALLSAAPIPDPAAERSRARIKLIGEPPSPMDPKSALRFLPSRLTADGPVYVPQLKEVAPGHLVSEYDPA</sequence>
<dbReference type="NCBIfam" id="TIGR01727">
    <property type="entry name" value="oligo_HPY"/>
    <property type="match status" value="1"/>
</dbReference>
<evidence type="ECO:0000256" key="4">
    <source>
        <dbReference type="ARBA" id="ARBA00022741"/>
    </source>
</evidence>
<dbReference type="NCBIfam" id="NF008453">
    <property type="entry name" value="PRK11308.1"/>
    <property type="match status" value="2"/>
</dbReference>
<feature type="domain" description="ABC transporter" evidence="6">
    <location>
        <begin position="6"/>
        <end position="255"/>
    </location>
</feature>
<dbReference type="RefSeq" id="WP_221220919.1">
    <property type="nucleotide sequence ID" value="NZ_JACIDK010000002.1"/>
</dbReference>
<dbReference type="Proteomes" id="UP000530564">
    <property type="component" value="Unassembled WGS sequence"/>
</dbReference>
<name>A0A839ZZU9_9CAUL</name>
<protein>
    <submittedName>
        <fullName evidence="7">Oligopeptide/dipeptide ABC transporter ATP-binding protein</fullName>
    </submittedName>
</protein>
<dbReference type="PROSITE" id="PS50893">
    <property type="entry name" value="ABC_TRANSPORTER_2"/>
    <property type="match status" value="2"/>
</dbReference>
<evidence type="ECO:0000256" key="3">
    <source>
        <dbReference type="ARBA" id="ARBA00022448"/>
    </source>
</evidence>
<reference evidence="7 8" key="1">
    <citation type="submission" date="2020-08" db="EMBL/GenBank/DDBJ databases">
        <title>Genomic Encyclopedia of Type Strains, Phase IV (KMG-IV): sequencing the most valuable type-strain genomes for metagenomic binning, comparative biology and taxonomic classification.</title>
        <authorList>
            <person name="Goeker M."/>
        </authorList>
    </citation>
    <scope>NUCLEOTIDE SEQUENCE [LARGE SCALE GENOMIC DNA]</scope>
    <source>
        <strain evidence="7 8">DSM 21793</strain>
    </source>
</reference>
<dbReference type="InterPro" id="IPR003593">
    <property type="entry name" value="AAA+_ATPase"/>
</dbReference>
<dbReference type="AlphaFoldDB" id="A0A839ZZU9"/>
<keyword evidence="3" id="KW-0813">Transport</keyword>
<dbReference type="Pfam" id="PF00005">
    <property type="entry name" value="ABC_tran"/>
    <property type="match status" value="2"/>
</dbReference>
<evidence type="ECO:0000256" key="2">
    <source>
        <dbReference type="ARBA" id="ARBA00005417"/>
    </source>
</evidence>
<dbReference type="PROSITE" id="PS00211">
    <property type="entry name" value="ABC_TRANSPORTER_1"/>
    <property type="match status" value="1"/>
</dbReference>
<dbReference type="InterPro" id="IPR013563">
    <property type="entry name" value="Oligopep_ABC_C"/>
</dbReference>
<dbReference type="SUPFAM" id="SSF52540">
    <property type="entry name" value="P-loop containing nucleoside triphosphate hydrolases"/>
    <property type="match status" value="2"/>
</dbReference>
<dbReference type="InterPro" id="IPR017871">
    <property type="entry name" value="ABC_transporter-like_CS"/>
</dbReference>
<keyword evidence="5 7" id="KW-0067">ATP-binding</keyword>
<dbReference type="EMBL" id="JACIDK010000002">
    <property type="protein sequence ID" value="MBB3890702.1"/>
    <property type="molecule type" value="Genomic_DNA"/>
</dbReference>
<dbReference type="GO" id="GO:0005886">
    <property type="term" value="C:plasma membrane"/>
    <property type="evidence" value="ECO:0007669"/>
    <property type="project" value="UniProtKB-SubCell"/>
</dbReference>
<dbReference type="GO" id="GO:0005524">
    <property type="term" value="F:ATP binding"/>
    <property type="evidence" value="ECO:0007669"/>
    <property type="project" value="UniProtKB-KW"/>
</dbReference>
<organism evidence="7 8">
    <name type="scientific">Phenylobacterium haematophilum</name>
    <dbReference type="NCBI Taxonomy" id="98513"/>
    <lineage>
        <taxon>Bacteria</taxon>
        <taxon>Pseudomonadati</taxon>
        <taxon>Pseudomonadota</taxon>
        <taxon>Alphaproteobacteria</taxon>
        <taxon>Caulobacterales</taxon>
        <taxon>Caulobacteraceae</taxon>
        <taxon>Phenylobacterium</taxon>
    </lineage>
</organism>
<dbReference type="Gene3D" id="3.40.50.300">
    <property type="entry name" value="P-loop containing nucleotide triphosphate hydrolases"/>
    <property type="match status" value="2"/>
</dbReference>
<evidence type="ECO:0000259" key="6">
    <source>
        <dbReference type="PROSITE" id="PS50893"/>
    </source>
</evidence>
<proteinExistence type="inferred from homology"/>
<dbReference type="PANTHER" id="PTHR43776:SF7">
    <property type="entry name" value="D,D-DIPEPTIDE TRANSPORT ATP-BINDING PROTEIN DDPF-RELATED"/>
    <property type="match status" value="1"/>
</dbReference>
<evidence type="ECO:0000256" key="1">
    <source>
        <dbReference type="ARBA" id="ARBA00004417"/>
    </source>
</evidence>
<accession>A0A839ZZU9</accession>
<dbReference type="InterPro" id="IPR050319">
    <property type="entry name" value="ABC_transp_ATP-bind"/>
</dbReference>
<comment type="similarity">
    <text evidence="2">Belongs to the ABC transporter superfamily.</text>
</comment>
<evidence type="ECO:0000256" key="5">
    <source>
        <dbReference type="ARBA" id="ARBA00022840"/>
    </source>
</evidence>
<dbReference type="PANTHER" id="PTHR43776">
    <property type="entry name" value="TRANSPORT ATP-BINDING PROTEIN"/>
    <property type="match status" value="1"/>
</dbReference>
<dbReference type="InterPro" id="IPR003439">
    <property type="entry name" value="ABC_transporter-like_ATP-bd"/>
</dbReference>
<comment type="caution">
    <text evidence="7">The sequence shown here is derived from an EMBL/GenBank/DDBJ whole genome shotgun (WGS) entry which is preliminary data.</text>
</comment>
<gene>
    <name evidence="7" type="ORF">GGQ61_001419</name>
</gene>
<dbReference type="CDD" id="cd03257">
    <property type="entry name" value="ABC_NikE_OppD_transporters"/>
    <property type="match status" value="2"/>
</dbReference>
<dbReference type="GO" id="GO:0016887">
    <property type="term" value="F:ATP hydrolysis activity"/>
    <property type="evidence" value="ECO:0007669"/>
    <property type="project" value="InterPro"/>
</dbReference>
<dbReference type="GO" id="GO:0055085">
    <property type="term" value="P:transmembrane transport"/>
    <property type="evidence" value="ECO:0007669"/>
    <property type="project" value="UniProtKB-ARBA"/>
</dbReference>
<feature type="domain" description="ABC transporter" evidence="6">
    <location>
        <begin position="283"/>
        <end position="533"/>
    </location>
</feature>
<evidence type="ECO:0000313" key="8">
    <source>
        <dbReference type="Proteomes" id="UP000530564"/>
    </source>
</evidence>
<keyword evidence="8" id="KW-1185">Reference proteome</keyword>
<dbReference type="InterPro" id="IPR027417">
    <property type="entry name" value="P-loop_NTPase"/>
</dbReference>
<keyword evidence="4" id="KW-0547">Nucleotide-binding</keyword>
<evidence type="ECO:0000313" key="7">
    <source>
        <dbReference type="EMBL" id="MBB3890702.1"/>
    </source>
</evidence>
<dbReference type="FunFam" id="3.40.50.300:FF:000016">
    <property type="entry name" value="Oligopeptide ABC transporter ATP-binding component"/>
    <property type="match status" value="2"/>
</dbReference>
<dbReference type="Pfam" id="PF08352">
    <property type="entry name" value="oligo_HPY"/>
    <property type="match status" value="2"/>
</dbReference>